<keyword evidence="2" id="KW-1185">Reference proteome</keyword>
<name>A0A8C6FC98_MONMO</name>
<sequence length="103" mass="10745">MVVVVAVAAAVEAAGGWDSGLERWHHLVPGAGGEAREGVPGGTGYYGNGLKSEELEPREWGRGLLIHSGDSPWTRLNHTSCSPCFPVPLCPLAGCSRVGGHGW</sequence>
<evidence type="ECO:0000313" key="2">
    <source>
        <dbReference type="Proteomes" id="UP000694561"/>
    </source>
</evidence>
<dbReference type="GeneTree" id="ENSGT01000000220950"/>
<accession>A0A8C6FC98</accession>
<organism evidence="1 2">
    <name type="scientific">Monodon monoceros</name>
    <name type="common">Narwhal</name>
    <name type="synonym">Ceratodon monodon</name>
    <dbReference type="NCBI Taxonomy" id="40151"/>
    <lineage>
        <taxon>Eukaryota</taxon>
        <taxon>Metazoa</taxon>
        <taxon>Chordata</taxon>
        <taxon>Craniata</taxon>
        <taxon>Vertebrata</taxon>
        <taxon>Euteleostomi</taxon>
        <taxon>Mammalia</taxon>
        <taxon>Eutheria</taxon>
        <taxon>Laurasiatheria</taxon>
        <taxon>Artiodactyla</taxon>
        <taxon>Whippomorpha</taxon>
        <taxon>Cetacea</taxon>
        <taxon>Odontoceti</taxon>
        <taxon>Monodontidae</taxon>
        <taxon>Monodon</taxon>
    </lineage>
</organism>
<dbReference type="Ensembl" id="ENSMMNT00015027759.1">
    <property type="protein sequence ID" value="ENSMMNP00015025245.1"/>
    <property type="gene ID" value="ENSMMNG00015018491.1"/>
</dbReference>
<protein>
    <submittedName>
        <fullName evidence="1">Uncharacterized protein</fullName>
    </submittedName>
</protein>
<reference evidence="1" key="1">
    <citation type="submission" date="2025-08" db="UniProtKB">
        <authorList>
            <consortium name="Ensembl"/>
        </authorList>
    </citation>
    <scope>IDENTIFICATION</scope>
</reference>
<proteinExistence type="predicted"/>
<dbReference type="AlphaFoldDB" id="A0A8C6FC98"/>
<reference evidence="1" key="2">
    <citation type="submission" date="2025-09" db="UniProtKB">
        <authorList>
            <consortium name="Ensembl"/>
        </authorList>
    </citation>
    <scope>IDENTIFICATION</scope>
</reference>
<dbReference type="Proteomes" id="UP000694561">
    <property type="component" value="Unplaced"/>
</dbReference>
<evidence type="ECO:0000313" key="1">
    <source>
        <dbReference type="Ensembl" id="ENSMMNP00015025245.1"/>
    </source>
</evidence>